<dbReference type="GO" id="GO:0003723">
    <property type="term" value="F:RNA binding"/>
    <property type="evidence" value="ECO:0007669"/>
    <property type="project" value="InterPro"/>
</dbReference>
<dbReference type="RefSeq" id="WP_201917195.1">
    <property type="nucleotide sequence ID" value="NZ_JAERQG010000001.1"/>
</dbReference>
<keyword evidence="4" id="KW-1185">Reference proteome</keyword>
<dbReference type="Gene3D" id="3.30.2350.10">
    <property type="entry name" value="Pseudouridine synthase"/>
    <property type="match status" value="1"/>
</dbReference>
<dbReference type="InterPro" id="IPR020103">
    <property type="entry name" value="PsdUridine_synth_cat_dom_sf"/>
</dbReference>
<dbReference type="InterPro" id="IPR006224">
    <property type="entry name" value="PsdUridine_synth_RluA-like_CS"/>
</dbReference>
<dbReference type="InterPro" id="IPR006145">
    <property type="entry name" value="PsdUridine_synth_RsuA/RluA"/>
</dbReference>
<reference evidence="3" key="1">
    <citation type="submission" date="2021-01" db="EMBL/GenBank/DDBJ databases">
        <title>Marivirga sp. nov., isolated from intertidal surface sediments.</title>
        <authorList>
            <person name="Zhang M."/>
        </authorList>
    </citation>
    <scope>NUCLEOTIDE SEQUENCE</scope>
    <source>
        <strain evidence="3">SM1354</strain>
    </source>
</reference>
<dbReference type="AlphaFoldDB" id="A0A937AD27"/>
<dbReference type="Pfam" id="PF00849">
    <property type="entry name" value="PseudoU_synth_2"/>
    <property type="match status" value="1"/>
</dbReference>
<evidence type="ECO:0000313" key="4">
    <source>
        <dbReference type="Proteomes" id="UP000642920"/>
    </source>
</evidence>
<protein>
    <submittedName>
        <fullName evidence="3">RNA pseudouridine synthase</fullName>
    </submittedName>
</protein>
<sequence>MSDKHFYSYKADISTITIPEKFTFPFAYEPHVLTMIAADELKSKLKNIYSGQEKSGKMFGVLVVKNSKDQLGYLAAFSGQVVDFEHDINFVPAIFDRLHNEGFFKQEEKTISDLTKRINKVENNKDYKQLQNELDKVRKEAAASIAKQKALNEKAKEDRAYRRAKVKEEQADKQQASKLKKLDNESIDHHYQLKRLNEEWTSKVGPLQSQISVFEKEINKLKKLRKKKSAALQQKLFDQYQFLNAKGETASLQSVFEELGAPPAGAGDCAGPKLLQYAFAHNYQPLAMGEFWWGNPPATQLRKEGRFYPACAGKCKPILGHMLEGLPLEDDPLTKYTAQDKAIDIIFEDEHLLVINKPAGLLSIPSKTIKDAVAVRMQKKYPDATGPMVAHRLDKLTSGLMIITKSLDVYREVQQQFVHKTISKSYKALLEGKVDQQEGKIILPLSVDEFNRPMQMVNYEKGKKAETLYEVLKQSEKRTLVKFTPITGRTHQLRVHAAHPEGLDAPIVGDTLYGIKDERLMLHAASITFVHPVTKEELTFETPAEFENDI</sequence>
<name>A0A937AD27_9BACT</name>
<proteinExistence type="predicted"/>
<dbReference type="GO" id="GO:0000455">
    <property type="term" value="P:enzyme-directed rRNA pseudouridine synthesis"/>
    <property type="evidence" value="ECO:0007669"/>
    <property type="project" value="TreeGrafter"/>
</dbReference>
<accession>A0A937AD27</accession>
<gene>
    <name evidence="3" type="ORF">JKP34_02065</name>
</gene>
<dbReference type="PANTHER" id="PTHR21600">
    <property type="entry name" value="MITOCHONDRIAL RNA PSEUDOURIDINE SYNTHASE"/>
    <property type="match status" value="1"/>
</dbReference>
<dbReference type="CDD" id="cd02869">
    <property type="entry name" value="PseudoU_synth_RluA_like"/>
    <property type="match status" value="1"/>
</dbReference>
<evidence type="ECO:0000256" key="1">
    <source>
        <dbReference type="SAM" id="MobiDB-lite"/>
    </source>
</evidence>
<feature type="region of interest" description="Disordered" evidence="1">
    <location>
        <begin position="156"/>
        <end position="179"/>
    </location>
</feature>
<dbReference type="PROSITE" id="PS01129">
    <property type="entry name" value="PSI_RLU"/>
    <property type="match status" value="1"/>
</dbReference>
<comment type="caution">
    <text evidence="3">The sequence shown here is derived from an EMBL/GenBank/DDBJ whole genome shotgun (WGS) entry which is preliminary data.</text>
</comment>
<evidence type="ECO:0000313" key="3">
    <source>
        <dbReference type="EMBL" id="MBL0764018.1"/>
    </source>
</evidence>
<feature type="compositionally biased region" description="Basic and acidic residues" evidence="1">
    <location>
        <begin position="156"/>
        <end position="172"/>
    </location>
</feature>
<dbReference type="GO" id="GO:0009982">
    <property type="term" value="F:pseudouridine synthase activity"/>
    <property type="evidence" value="ECO:0007669"/>
    <property type="project" value="InterPro"/>
</dbReference>
<dbReference type="Proteomes" id="UP000642920">
    <property type="component" value="Unassembled WGS sequence"/>
</dbReference>
<organism evidence="3 4">
    <name type="scientific">Marivirga atlantica</name>
    <dbReference type="NCBI Taxonomy" id="1548457"/>
    <lineage>
        <taxon>Bacteria</taxon>
        <taxon>Pseudomonadati</taxon>
        <taxon>Bacteroidota</taxon>
        <taxon>Cytophagia</taxon>
        <taxon>Cytophagales</taxon>
        <taxon>Marivirgaceae</taxon>
        <taxon>Marivirga</taxon>
    </lineage>
</organism>
<dbReference type="SUPFAM" id="SSF55120">
    <property type="entry name" value="Pseudouridine synthase"/>
    <property type="match status" value="1"/>
</dbReference>
<dbReference type="InterPro" id="IPR050188">
    <property type="entry name" value="RluA_PseudoU_synthase"/>
</dbReference>
<dbReference type="PANTHER" id="PTHR21600:SF89">
    <property type="entry name" value="RIBOSOMAL LARGE SUBUNIT PSEUDOURIDINE SYNTHASE A"/>
    <property type="match status" value="1"/>
</dbReference>
<dbReference type="GO" id="GO:0140098">
    <property type="term" value="F:catalytic activity, acting on RNA"/>
    <property type="evidence" value="ECO:0007669"/>
    <property type="project" value="UniProtKB-ARBA"/>
</dbReference>
<dbReference type="EMBL" id="JAERQG010000001">
    <property type="protein sequence ID" value="MBL0764018.1"/>
    <property type="molecule type" value="Genomic_DNA"/>
</dbReference>
<evidence type="ECO:0000259" key="2">
    <source>
        <dbReference type="Pfam" id="PF00849"/>
    </source>
</evidence>
<feature type="domain" description="Pseudouridine synthase RsuA/RluA-like" evidence="2">
    <location>
        <begin position="351"/>
        <end position="499"/>
    </location>
</feature>